<proteinExistence type="predicted"/>
<dbReference type="OrthoDB" id="2279134at2759"/>
<dbReference type="PANTHER" id="PTHR45786">
    <property type="entry name" value="DNA BINDING PROTEIN-LIKE"/>
    <property type="match status" value="1"/>
</dbReference>
<comment type="caution">
    <text evidence="1">The sequence shown here is derived from an EMBL/GenBank/DDBJ whole genome shotgun (WGS) entry which is preliminary data.</text>
</comment>
<accession>A0A9N9J9P0</accession>
<sequence length="202" mass="23138">EPLLPIASLSTGTNAFSSIILNRHSLPSHPYESIILNEPSAVNIVLPNLQDPLSLLYSYLTGTNTQAQEFCQKICTYNAALAFTSIRAKIDNCITEMREHSLYVQIYVYDMDNEIQNRLNTVSGLDELTLTELQNMLYNINSYAHLSYLDTEKHQEINNNIEDIENSDRAQKYVTIMQYYAYCLQVDRPEEGLSLHLANHHF</sequence>
<keyword evidence="2" id="KW-1185">Reference proteome</keyword>
<organism evidence="1 2">
    <name type="scientific">Cetraspora pellucida</name>
    <dbReference type="NCBI Taxonomy" id="1433469"/>
    <lineage>
        <taxon>Eukaryota</taxon>
        <taxon>Fungi</taxon>
        <taxon>Fungi incertae sedis</taxon>
        <taxon>Mucoromycota</taxon>
        <taxon>Glomeromycotina</taxon>
        <taxon>Glomeromycetes</taxon>
        <taxon>Diversisporales</taxon>
        <taxon>Gigasporaceae</taxon>
        <taxon>Cetraspora</taxon>
    </lineage>
</organism>
<gene>
    <name evidence="1" type="ORF">CPELLU_LOCUS15585</name>
</gene>
<protein>
    <submittedName>
        <fullName evidence="1">19286_t:CDS:1</fullName>
    </submittedName>
</protein>
<reference evidence="1" key="1">
    <citation type="submission" date="2021-06" db="EMBL/GenBank/DDBJ databases">
        <authorList>
            <person name="Kallberg Y."/>
            <person name="Tangrot J."/>
            <person name="Rosling A."/>
        </authorList>
    </citation>
    <scope>NUCLEOTIDE SEQUENCE</scope>
    <source>
        <strain evidence="1">FL966</strain>
    </source>
</reference>
<dbReference type="AlphaFoldDB" id="A0A9N9J9P0"/>
<feature type="non-terminal residue" evidence="1">
    <location>
        <position position="202"/>
    </location>
</feature>
<dbReference type="EMBL" id="CAJVQA010020833">
    <property type="protein sequence ID" value="CAG8765816.1"/>
    <property type="molecule type" value="Genomic_DNA"/>
</dbReference>
<evidence type="ECO:0000313" key="2">
    <source>
        <dbReference type="Proteomes" id="UP000789759"/>
    </source>
</evidence>
<dbReference type="Proteomes" id="UP000789759">
    <property type="component" value="Unassembled WGS sequence"/>
</dbReference>
<dbReference type="PANTHER" id="PTHR45786:SF74">
    <property type="entry name" value="ATP-DEPENDENT DNA HELICASE"/>
    <property type="match status" value="1"/>
</dbReference>
<evidence type="ECO:0000313" key="1">
    <source>
        <dbReference type="EMBL" id="CAG8765816.1"/>
    </source>
</evidence>
<name>A0A9N9J9P0_9GLOM</name>